<evidence type="ECO:0000259" key="9">
    <source>
        <dbReference type="PROSITE" id="PS50048"/>
    </source>
</evidence>
<evidence type="ECO:0000256" key="3">
    <source>
        <dbReference type="ARBA" id="ARBA00022741"/>
    </source>
</evidence>
<keyword evidence="6" id="KW-0539">Nucleus</keyword>
<dbReference type="SUPFAM" id="SSF56112">
    <property type="entry name" value="Protein kinase-like (PK-like)"/>
    <property type="match status" value="1"/>
</dbReference>
<organism evidence="10 11">
    <name type="scientific">Verticillium dahliae (strain VdLs.17 / ATCC MYA-4575 / FGSC 10137)</name>
    <name type="common">Verticillium wilt</name>
    <dbReference type="NCBI Taxonomy" id="498257"/>
    <lineage>
        <taxon>Eukaryota</taxon>
        <taxon>Fungi</taxon>
        <taxon>Dikarya</taxon>
        <taxon>Ascomycota</taxon>
        <taxon>Pezizomycotina</taxon>
        <taxon>Sordariomycetes</taxon>
        <taxon>Hypocreomycetidae</taxon>
        <taxon>Glomerellales</taxon>
        <taxon>Plectosphaerellaceae</taxon>
        <taxon>Verticillium</taxon>
    </lineage>
</organism>
<dbReference type="eggNOG" id="KOG0671">
    <property type="taxonomic scope" value="Eukaryota"/>
</dbReference>
<dbReference type="InterPro" id="IPR036864">
    <property type="entry name" value="Zn2-C6_fun-type_DNA-bd_sf"/>
</dbReference>
<feature type="compositionally biased region" description="Polar residues" evidence="7">
    <location>
        <begin position="320"/>
        <end position="329"/>
    </location>
</feature>
<evidence type="ECO:0000313" key="10">
    <source>
        <dbReference type="EMBL" id="EGY18644.1"/>
    </source>
</evidence>
<sequence>MVQMGLYYMYLSYMYIAQVRYLTAGAQPRPRPLDLETRSSFGGPTEPKTYAEEPVTSEREIAGMVASARHCRRTSSEVEQMASSPRPPSPAMQSSWRAGPTNSLTSYEPYNPGGSLDHPQHSDGKLRKRDFSNRTRTGCLVCRRRKKKWDERKPECHNCIRSGVNCPGYPPQEGTCRRVQVRRTSGIPLGPKDFSCVPLDPYGTPLQSTEAKLPVEQQRLDTLPWDGQGHMVRTNPSQGWSPVHDDNRHTPSTIHGAVAPRPKLRPLLPTPTNPLPSRVSSQEVPQQAGMGNWKGYENAVGAVPSHQNAMTSHATDRRQTLTSGQGSRQDTGDMEMRQHDVEMRVVRRSSLNLEVNHGGTQFSQHSLRTGQDNGSILSDMQLAAAGISSSSYPMSSMTGSKRWPNLATAHPPPYGSRATCNVHPGNLLLGTNDDSIFQKLEENEFSSPVPRKQLEDRTIYLSRLMKPKAGPLLLSDFGEARLGPGPHAGDIMPIMYRAPETLLYIQWGYPVDIWSVGLTAWDLLEGKTLFSARKEDGSFSDGAHFAELIAALGPPPPGLLNRHRNRALEYWDEHGNWSEFVPIPKERTLEAAETKLGDNTKFLQFIRRALAWDPDARPTAKELLQDPWLKD</sequence>
<keyword evidence="3" id="KW-0547">Nucleotide-binding</keyword>
<evidence type="ECO:0000256" key="1">
    <source>
        <dbReference type="ARBA" id="ARBA00022527"/>
    </source>
</evidence>
<feature type="domain" description="Protein kinase" evidence="8">
    <location>
        <begin position="282"/>
        <end position="629"/>
    </location>
</feature>
<reference evidence="10 11" key="1">
    <citation type="submission" date="2008-03" db="EMBL/GenBank/DDBJ databases">
        <title>The Genome Sequence of Verticillium dahliae VdLs.17.</title>
        <authorList>
            <consortium name="The Broad Institute Genome Sequencing Platform"/>
            <person name="Ma L.-J.J."/>
            <person name="Klosterman S.J."/>
            <person name="Subbarao K."/>
            <person name="Dobinson K."/>
            <person name="Veronese P."/>
            <person name="Kang S."/>
            <person name="Gold S.E."/>
            <person name="Young S."/>
            <person name="Jaffe D."/>
            <person name="Gnerre S."/>
            <person name="Berlin A."/>
            <person name="Heiman D."/>
            <person name="Hepburn T."/>
            <person name="Sykes S."/>
            <person name="Alvarado L."/>
            <person name="Kodira C.D."/>
            <person name="Lander E."/>
            <person name="Galagan J."/>
            <person name="Nusbaum C."/>
            <person name="Birren B."/>
        </authorList>
    </citation>
    <scope>NUCLEOTIDE SEQUENCE [LARGE SCALE GENOMIC DNA]</scope>
    <source>
        <strain evidence="11">VdLs.17 / ATCC MYA-4575 / FGSC 10137</strain>
    </source>
</reference>
<dbReference type="AlphaFoldDB" id="G2XFP6"/>
<dbReference type="PROSITE" id="PS50011">
    <property type="entry name" value="PROTEIN_KINASE_DOM"/>
    <property type="match status" value="1"/>
</dbReference>
<dbReference type="Gene3D" id="4.10.240.10">
    <property type="entry name" value="Zn(2)-C6 fungal-type DNA-binding domain"/>
    <property type="match status" value="1"/>
</dbReference>
<dbReference type="Gene3D" id="1.10.510.10">
    <property type="entry name" value="Transferase(Phosphotransferase) domain 1"/>
    <property type="match status" value="1"/>
</dbReference>
<dbReference type="SUPFAM" id="SSF57701">
    <property type="entry name" value="Zn2/Cys6 DNA-binding domain"/>
    <property type="match status" value="1"/>
</dbReference>
<dbReference type="Pfam" id="PF00172">
    <property type="entry name" value="Zn_clus"/>
    <property type="match status" value="1"/>
</dbReference>
<dbReference type="SMART" id="SM00220">
    <property type="entry name" value="S_TKc"/>
    <property type="match status" value="1"/>
</dbReference>
<keyword evidence="1" id="KW-0723">Serine/threonine-protein kinase</keyword>
<evidence type="ECO:0000256" key="5">
    <source>
        <dbReference type="ARBA" id="ARBA00022840"/>
    </source>
</evidence>
<protein>
    <submittedName>
        <fullName evidence="10">Protein kinase domain-containing protein</fullName>
    </submittedName>
</protein>
<gene>
    <name evidence="10" type="ORF">VDAG_09170</name>
</gene>
<dbReference type="OrthoDB" id="5979581at2759"/>
<dbReference type="PANTHER" id="PTHR45646">
    <property type="entry name" value="SERINE/THREONINE-PROTEIN KINASE DOA-RELATED"/>
    <property type="match status" value="1"/>
</dbReference>
<feature type="region of interest" description="Disordered" evidence="7">
    <location>
        <begin position="312"/>
        <end position="333"/>
    </location>
</feature>
<dbReference type="GeneID" id="20710633"/>
<feature type="region of interest" description="Disordered" evidence="7">
    <location>
        <begin position="69"/>
        <end position="129"/>
    </location>
</feature>
<dbReference type="Pfam" id="PF00069">
    <property type="entry name" value="Pkinase"/>
    <property type="match status" value="1"/>
</dbReference>
<evidence type="ECO:0000256" key="7">
    <source>
        <dbReference type="SAM" id="MobiDB-lite"/>
    </source>
</evidence>
<dbReference type="GO" id="GO:0005524">
    <property type="term" value="F:ATP binding"/>
    <property type="evidence" value="ECO:0007669"/>
    <property type="project" value="UniProtKB-KW"/>
</dbReference>
<dbReference type="Proteomes" id="UP000001611">
    <property type="component" value="Chromosome 4"/>
</dbReference>
<keyword evidence="2" id="KW-0808">Transferase</keyword>
<keyword evidence="5" id="KW-0067">ATP-binding</keyword>
<dbReference type="HOGENOM" id="CLU_433609_0_0_1"/>
<evidence type="ECO:0000256" key="2">
    <source>
        <dbReference type="ARBA" id="ARBA00022679"/>
    </source>
</evidence>
<dbReference type="SMART" id="SM00066">
    <property type="entry name" value="GAL4"/>
    <property type="match status" value="1"/>
</dbReference>
<dbReference type="GO" id="GO:0008270">
    <property type="term" value="F:zinc ion binding"/>
    <property type="evidence" value="ECO:0007669"/>
    <property type="project" value="InterPro"/>
</dbReference>
<evidence type="ECO:0000256" key="6">
    <source>
        <dbReference type="ARBA" id="ARBA00023242"/>
    </source>
</evidence>
<evidence type="ECO:0000259" key="8">
    <source>
        <dbReference type="PROSITE" id="PS50011"/>
    </source>
</evidence>
<dbReference type="PANTHER" id="PTHR45646:SF11">
    <property type="entry name" value="SERINE_THREONINE-PROTEIN KINASE DOA"/>
    <property type="match status" value="1"/>
</dbReference>
<dbReference type="GO" id="GO:0043484">
    <property type="term" value="P:regulation of RNA splicing"/>
    <property type="evidence" value="ECO:0007669"/>
    <property type="project" value="TreeGrafter"/>
</dbReference>
<feature type="region of interest" description="Disordered" evidence="7">
    <location>
        <begin position="33"/>
        <end position="55"/>
    </location>
</feature>
<keyword evidence="11" id="KW-1185">Reference proteome</keyword>
<dbReference type="InterPro" id="IPR000719">
    <property type="entry name" value="Prot_kinase_dom"/>
</dbReference>
<feature type="compositionally biased region" description="Basic and acidic residues" evidence="7">
    <location>
        <begin position="118"/>
        <end position="129"/>
    </location>
</feature>
<dbReference type="GO" id="GO:0005634">
    <property type="term" value="C:nucleus"/>
    <property type="evidence" value="ECO:0007669"/>
    <property type="project" value="TreeGrafter"/>
</dbReference>
<keyword evidence="4 10" id="KW-0418">Kinase</keyword>
<dbReference type="CDD" id="cd00067">
    <property type="entry name" value="GAL4"/>
    <property type="match status" value="1"/>
</dbReference>
<proteinExistence type="predicted"/>
<accession>G2XFP6</accession>
<dbReference type="EMBL" id="DS572717">
    <property type="protein sequence ID" value="EGY18644.1"/>
    <property type="molecule type" value="Genomic_DNA"/>
</dbReference>
<feature type="domain" description="Zn(2)-C6 fungal-type" evidence="9">
    <location>
        <begin position="138"/>
        <end position="166"/>
    </location>
</feature>
<dbReference type="GO" id="GO:0000981">
    <property type="term" value="F:DNA-binding transcription factor activity, RNA polymerase II-specific"/>
    <property type="evidence" value="ECO:0007669"/>
    <property type="project" value="InterPro"/>
</dbReference>
<dbReference type="KEGG" id="vda:VDAG_09170"/>
<dbReference type="InterPro" id="IPR051175">
    <property type="entry name" value="CLK_kinases"/>
</dbReference>
<dbReference type="PROSITE" id="PS50048">
    <property type="entry name" value="ZN2_CY6_FUNGAL_2"/>
    <property type="match status" value="1"/>
</dbReference>
<dbReference type="InterPro" id="IPR011009">
    <property type="entry name" value="Kinase-like_dom_sf"/>
</dbReference>
<dbReference type="InterPro" id="IPR001138">
    <property type="entry name" value="Zn2Cys6_DnaBD"/>
</dbReference>
<name>G2XFP6_VERDV</name>
<dbReference type="RefSeq" id="XP_009653767.1">
    <property type="nucleotide sequence ID" value="XM_009655472.1"/>
</dbReference>
<evidence type="ECO:0000256" key="4">
    <source>
        <dbReference type="ARBA" id="ARBA00022777"/>
    </source>
</evidence>
<evidence type="ECO:0000313" key="11">
    <source>
        <dbReference type="Proteomes" id="UP000001611"/>
    </source>
</evidence>
<dbReference type="GO" id="GO:0004674">
    <property type="term" value="F:protein serine/threonine kinase activity"/>
    <property type="evidence" value="ECO:0007669"/>
    <property type="project" value="UniProtKB-KW"/>
</dbReference>
<dbReference type="InParanoid" id="G2XFP6"/>